<dbReference type="PIRSF" id="PIRSF001265">
    <property type="entry name" value="H+-PPase"/>
    <property type="match status" value="1"/>
</dbReference>
<dbReference type="Pfam" id="PF03030">
    <property type="entry name" value="H_PPase"/>
    <property type="match status" value="1"/>
</dbReference>
<feature type="transmembrane region" description="Helical" evidence="10">
    <location>
        <begin position="12"/>
        <end position="31"/>
    </location>
</feature>
<feature type="transmembrane region" description="Helical" evidence="10">
    <location>
        <begin position="536"/>
        <end position="558"/>
    </location>
</feature>
<name>A0A140JWP0_PARKE</name>
<dbReference type="PANTHER" id="PTHR31998">
    <property type="entry name" value="K(+)-INSENSITIVE PYROPHOSPHATE-ENERGIZED PROTON PUMP"/>
    <property type="match status" value="1"/>
</dbReference>
<reference evidence="11" key="1">
    <citation type="submission" date="2016-02" db="EMBL/GenBank/DDBJ databases">
        <title>Deciphering the relationship between phosphate accumulation dynamics and electron-dense body ultrastructure in Parachlorella kessleri.</title>
        <authorList>
            <person name="Ota S."/>
            <person name="Yoshihara M."/>
            <person name="Yamazaki T."/>
            <person name="Takeshita T."/>
            <person name="Hiram A."/>
            <person name="Konomi M."/>
            <person name="Oshima K."/>
            <person name="Hattori M."/>
            <person name="Bisova K."/>
            <person name="Zachleder V."/>
            <person name="Kawano S."/>
        </authorList>
    </citation>
    <scope>NUCLEOTIDE SEQUENCE</scope>
    <source>
        <strain evidence="11">NIES-2152</strain>
    </source>
</reference>
<evidence type="ECO:0000256" key="7">
    <source>
        <dbReference type="ARBA" id="ARBA00022989"/>
    </source>
</evidence>
<dbReference type="HAMAP" id="MF_01129">
    <property type="entry name" value="PPase_energized_pump"/>
    <property type="match status" value="1"/>
</dbReference>
<evidence type="ECO:0000256" key="8">
    <source>
        <dbReference type="ARBA" id="ARBA00023065"/>
    </source>
</evidence>
<feature type="transmembrane region" description="Helical" evidence="10">
    <location>
        <begin position="441"/>
        <end position="467"/>
    </location>
</feature>
<evidence type="ECO:0000256" key="1">
    <source>
        <dbReference type="ARBA" id="ARBA00004127"/>
    </source>
</evidence>
<feature type="transmembrane region" description="Helical" evidence="10">
    <location>
        <begin position="473"/>
        <end position="492"/>
    </location>
</feature>
<dbReference type="GO" id="GO:0009678">
    <property type="term" value="F:diphosphate hydrolysis-driven proton transmembrane transporter activity"/>
    <property type="evidence" value="ECO:0007669"/>
    <property type="project" value="UniProtKB-EC"/>
</dbReference>
<keyword evidence="8" id="KW-0406">Ion transport</keyword>
<gene>
    <name evidence="11" type="primary">PPA1</name>
</gene>
<organism evidence="11">
    <name type="scientific">Parachlorella kessleri</name>
    <name type="common">Green alga</name>
    <name type="synonym">Chlorella kessleri</name>
    <dbReference type="NCBI Taxonomy" id="3074"/>
    <lineage>
        <taxon>Eukaryota</taxon>
        <taxon>Viridiplantae</taxon>
        <taxon>Chlorophyta</taxon>
        <taxon>core chlorophytes</taxon>
        <taxon>Trebouxiophyceae</taxon>
        <taxon>Chlorellales</taxon>
        <taxon>Chlorellaceae</taxon>
        <taxon>Parachlorella</taxon>
    </lineage>
</organism>
<feature type="transmembrane region" description="Helical" evidence="10">
    <location>
        <begin position="89"/>
        <end position="107"/>
    </location>
</feature>
<dbReference type="EMBL" id="LC128313">
    <property type="protein sequence ID" value="BAU61517.1"/>
    <property type="molecule type" value="mRNA"/>
</dbReference>
<dbReference type="NCBIfam" id="NF001960">
    <property type="entry name" value="PRK00733.3-5"/>
    <property type="match status" value="1"/>
</dbReference>
<feature type="transmembrane region" description="Helical" evidence="10">
    <location>
        <begin position="570"/>
        <end position="589"/>
    </location>
</feature>
<dbReference type="AlphaFoldDB" id="A0A140JWP0"/>
<evidence type="ECO:0000256" key="2">
    <source>
        <dbReference type="ARBA" id="ARBA00013242"/>
    </source>
</evidence>
<sequence length="764" mass="80187">MDSPAFADSVATIGIPLCAVAGILFGLFLWVRVSKIKVRGAGALRSENGREYLLAEEQRGEQEIEEKAADLQTAIQEGAQSFLFTEYKYVGIFMSIFSVFIFVLLASEDGFQTKWKKDDQGILRAPAVYNGAFSTIAFIVGAVTSIVSGYLGMMIATYANARTALEARKGVAPAFMAAFRSGAVMGFILAGNALLVLFILLLIFRKVYGDDWEGLYEAITGYGLGGSSIALFGRVGGGIYTKAADVGADLVGKVEKDIPEDDPRNPAVIADNVGDNVGDIAGMGADLFGSFAESTCAALVVTSVSSLGANHLWVSMCYPLLISGAGILVCILTALIATDLKPAKVISEIESTLKIQLVVSTLLMTPAALVISLGALPKEFTGIFADDPERIVKNWHMFFCVASGLWGGLVIGLVTEYYTSNRFTPVQDVADACRTGPATDIIFGLALGYKSAIIPCIIIAICIYVGFSLAHMFGIACAALGMLSTLATCLAIDAYGPISDNAGGIAEMAAMGEDIRERTDALDAAGNTTAAIGKGFAIGSAALVSLALFGAYVTRAGISIADSSILDPEVFAGLLVGAMLPYWFSAMTMKSVGKAALSMVEEVRHQFNTIPGLMEGTARPDYRRCVEISTQASISEMVPPGCLVMGTPIVVGTLFGVRTLAGVLAGALVSGVQMAVSMSNTGGAWDNAKKYVEAGASEHARELGGKGSDCHKAAVIGDTVGDPLKDTSGPSLNILIKLMAVESLVFAPFFLAHTKDGLLFQFFK</sequence>
<keyword evidence="7 10" id="KW-1133">Transmembrane helix</keyword>
<accession>A0A140JWP0</accession>
<proteinExistence type="evidence at transcript level"/>
<evidence type="ECO:0000256" key="9">
    <source>
        <dbReference type="ARBA" id="ARBA00023136"/>
    </source>
</evidence>
<feature type="transmembrane region" description="Helical" evidence="10">
    <location>
        <begin position="312"/>
        <end position="336"/>
    </location>
</feature>
<dbReference type="GO" id="GO:0016020">
    <property type="term" value="C:membrane"/>
    <property type="evidence" value="ECO:0007669"/>
    <property type="project" value="InterPro"/>
</dbReference>
<evidence type="ECO:0000256" key="3">
    <source>
        <dbReference type="ARBA" id="ARBA00022448"/>
    </source>
</evidence>
<dbReference type="EC" id="7.1.3.1" evidence="2"/>
<keyword evidence="6" id="KW-1278">Translocase</keyword>
<evidence type="ECO:0000256" key="4">
    <source>
        <dbReference type="ARBA" id="ARBA00022692"/>
    </source>
</evidence>
<keyword evidence="5" id="KW-0460">Magnesium</keyword>
<protein>
    <recommendedName>
        <fullName evidence="2">H(+)-exporting diphosphatase</fullName>
        <ecNumber evidence="2">7.1.3.1</ecNumber>
    </recommendedName>
</protein>
<dbReference type="NCBIfam" id="TIGR01104">
    <property type="entry name" value="V_PPase"/>
    <property type="match status" value="1"/>
</dbReference>
<evidence type="ECO:0000256" key="6">
    <source>
        <dbReference type="ARBA" id="ARBA00022967"/>
    </source>
</evidence>
<comment type="subcellular location">
    <subcellularLocation>
        <location evidence="1">Endomembrane system</location>
        <topology evidence="1">Multi-pass membrane protein</topology>
    </subcellularLocation>
</comment>
<keyword evidence="3" id="KW-0813">Transport</keyword>
<feature type="transmembrane region" description="Helical" evidence="10">
    <location>
        <begin position="357"/>
        <end position="376"/>
    </location>
</feature>
<dbReference type="GO" id="GO:0012505">
    <property type="term" value="C:endomembrane system"/>
    <property type="evidence" value="ECO:0007669"/>
    <property type="project" value="UniProtKB-SubCell"/>
</dbReference>
<evidence type="ECO:0000256" key="10">
    <source>
        <dbReference type="SAM" id="Phobius"/>
    </source>
</evidence>
<keyword evidence="9 10" id="KW-0472">Membrane</keyword>
<evidence type="ECO:0000256" key="5">
    <source>
        <dbReference type="ARBA" id="ARBA00022842"/>
    </source>
</evidence>
<feature type="transmembrane region" description="Helical" evidence="10">
    <location>
        <begin position="177"/>
        <end position="204"/>
    </location>
</feature>
<dbReference type="GO" id="GO:0004427">
    <property type="term" value="F:inorganic diphosphate phosphatase activity"/>
    <property type="evidence" value="ECO:0007669"/>
    <property type="project" value="InterPro"/>
</dbReference>
<evidence type="ECO:0000313" key="11">
    <source>
        <dbReference type="EMBL" id="BAU61517.1"/>
    </source>
</evidence>
<keyword evidence="4 10" id="KW-0812">Transmembrane</keyword>
<dbReference type="InterPro" id="IPR004131">
    <property type="entry name" value="PPase-energised_H-pump"/>
</dbReference>
<feature type="transmembrane region" description="Helical" evidence="10">
    <location>
        <begin position="127"/>
        <end position="156"/>
    </location>
</feature>
<feature type="transmembrane region" description="Helical" evidence="10">
    <location>
        <begin position="396"/>
        <end position="420"/>
    </location>
</feature>